<proteinExistence type="predicted"/>
<name>A0A8U0A7D3_9EURY</name>
<dbReference type="GeneID" id="71929801"/>
<evidence type="ECO:0000313" key="2">
    <source>
        <dbReference type="Proteomes" id="UP000831768"/>
    </source>
</evidence>
<geneLocation type="plasmid" evidence="1 2">
    <name>unnamed2</name>
</geneLocation>
<dbReference type="KEGG" id="haad:MW046_17100"/>
<accession>A0A8U0A7D3</accession>
<keyword evidence="2" id="KW-1185">Reference proteome</keyword>
<organism evidence="1 2">
    <name type="scientific">Halocatena salina</name>
    <dbReference type="NCBI Taxonomy" id="2934340"/>
    <lineage>
        <taxon>Archaea</taxon>
        <taxon>Methanobacteriati</taxon>
        <taxon>Methanobacteriota</taxon>
        <taxon>Stenosarchaea group</taxon>
        <taxon>Halobacteria</taxon>
        <taxon>Halobacteriales</taxon>
        <taxon>Natronomonadaceae</taxon>
        <taxon>Halocatena</taxon>
    </lineage>
</organism>
<dbReference type="Pfam" id="PF26511">
    <property type="entry name" value="DUF8172"/>
    <property type="match status" value="1"/>
</dbReference>
<keyword evidence="1" id="KW-0614">Plasmid</keyword>
<dbReference type="InterPro" id="IPR058485">
    <property type="entry name" value="DUF8172"/>
</dbReference>
<gene>
    <name evidence="1" type="ORF">MW046_17100</name>
</gene>
<reference evidence="1" key="1">
    <citation type="submission" date="2022-04" db="EMBL/GenBank/DDBJ databases">
        <title>Halocatena sp. nov., isolated from a salt lake.</title>
        <authorList>
            <person name="Cui H.-L."/>
        </authorList>
    </citation>
    <scope>NUCLEOTIDE SEQUENCE</scope>
    <source>
        <strain evidence="1">AD-1</strain>
        <plasmid evidence="1">unnamed2</plasmid>
    </source>
</reference>
<dbReference type="Proteomes" id="UP000831768">
    <property type="component" value="Plasmid unnamed2"/>
</dbReference>
<protein>
    <submittedName>
        <fullName evidence="1">Uncharacterized protein</fullName>
    </submittedName>
</protein>
<sequence>MTDNPSVLQLHHPDDNRFSLRFISDDKQDRSKKASQLSEESDVEMAIADESLSGGMVHLLYTRPLFETAYPAFETQEDVIEWFDAEFSGGDKQILFAIIDIFDGILTEKEKQGAEFSMYKTMDLEKIPGILNRVEWRQLVPDVGTELLSYFILAHPMPNTNHRTGIGLLDRYLTSYDEGFTMPDTGEEGQWYQWAREFIYDSKRILTLRNQLPLLMWARQTGTNALSAKKESRLLSQRST</sequence>
<dbReference type="RefSeq" id="WP_247995400.1">
    <property type="nucleotide sequence ID" value="NZ_CP096021.1"/>
</dbReference>
<dbReference type="EMBL" id="CP096021">
    <property type="protein sequence ID" value="UPM44746.1"/>
    <property type="molecule type" value="Genomic_DNA"/>
</dbReference>
<dbReference type="AlphaFoldDB" id="A0A8U0A7D3"/>
<evidence type="ECO:0000313" key="1">
    <source>
        <dbReference type="EMBL" id="UPM44746.1"/>
    </source>
</evidence>